<sequence length="77" mass="8900">MMKDKYVIWIILYNISVYIISIVTFGGPLIIICALVRDTTERHRQLWTAWAIIAFCLTAFLVSVPRSIMVGLRSFFC</sequence>
<dbReference type="AlphaFoldDB" id="A0A368G1A5"/>
<reference evidence="2 3" key="1">
    <citation type="submission" date="2014-10" db="EMBL/GenBank/DDBJ databases">
        <title>Draft genome of the hookworm Ancylostoma caninum.</title>
        <authorList>
            <person name="Mitreva M."/>
        </authorList>
    </citation>
    <scope>NUCLEOTIDE SEQUENCE [LARGE SCALE GENOMIC DNA]</scope>
    <source>
        <strain evidence="2 3">Baltimore</strain>
    </source>
</reference>
<evidence type="ECO:0000313" key="3">
    <source>
        <dbReference type="Proteomes" id="UP000252519"/>
    </source>
</evidence>
<protein>
    <submittedName>
        <fullName evidence="2">Uncharacterized protein</fullName>
    </submittedName>
</protein>
<keyword evidence="1" id="KW-1133">Transmembrane helix</keyword>
<name>A0A368G1A5_ANCCA</name>
<keyword evidence="3" id="KW-1185">Reference proteome</keyword>
<feature type="transmembrane region" description="Helical" evidence="1">
    <location>
        <begin position="47"/>
        <end position="68"/>
    </location>
</feature>
<accession>A0A368G1A5</accession>
<evidence type="ECO:0000313" key="2">
    <source>
        <dbReference type="EMBL" id="RCN38142.1"/>
    </source>
</evidence>
<gene>
    <name evidence="2" type="ORF">ANCCAN_15945</name>
</gene>
<dbReference type="Proteomes" id="UP000252519">
    <property type="component" value="Unassembled WGS sequence"/>
</dbReference>
<keyword evidence="1" id="KW-0472">Membrane</keyword>
<comment type="caution">
    <text evidence="2">The sequence shown here is derived from an EMBL/GenBank/DDBJ whole genome shotgun (WGS) entry which is preliminary data.</text>
</comment>
<proteinExistence type="predicted"/>
<dbReference type="OrthoDB" id="5875019at2759"/>
<evidence type="ECO:0000256" key="1">
    <source>
        <dbReference type="SAM" id="Phobius"/>
    </source>
</evidence>
<feature type="transmembrane region" description="Helical" evidence="1">
    <location>
        <begin position="6"/>
        <end position="35"/>
    </location>
</feature>
<dbReference type="EMBL" id="JOJR01000420">
    <property type="protein sequence ID" value="RCN38142.1"/>
    <property type="molecule type" value="Genomic_DNA"/>
</dbReference>
<keyword evidence="1" id="KW-0812">Transmembrane</keyword>
<organism evidence="2 3">
    <name type="scientific">Ancylostoma caninum</name>
    <name type="common">Dog hookworm</name>
    <dbReference type="NCBI Taxonomy" id="29170"/>
    <lineage>
        <taxon>Eukaryota</taxon>
        <taxon>Metazoa</taxon>
        <taxon>Ecdysozoa</taxon>
        <taxon>Nematoda</taxon>
        <taxon>Chromadorea</taxon>
        <taxon>Rhabditida</taxon>
        <taxon>Rhabditina</taxon>
        <taxon>Rhabditomorpha</taxon>
        <taxon>Strongyloidea</taxon>
        <taxon>Ancylostomatidae</taxon>
        <taxon>Ancylostomatinae</taxon>
        <taxon>Ancylostoma</taxon>
    </lineage>
</organism>